<proteinExistence type="predicted"/>
<dbReference type="Proteomes" id="UP000009236">
    <property type="component" value="Chromosome"/>
</dbReference>
<reference evidence="1 2" key="1">
    <citation type="submission" date="2011-05" db="EMBL/GenBank/DDBJ databases">
        <title>Complete sequence of Isoptericola variabilis 225.</title>
        <authorList>
            <consortium name="US DOE Joint Genome Institute"/>
            <person name="Lucas S."/>
            <person name="Han J."/>
            <person name="Lapidus A."/>
            <person name="Cheng J.-F."/>
            <person name="Goodwin L."/>
            <person name="Pitluck S."/>
            <person name="Peters L."/>
            <person name="Mikhailova N."/>
            <person name="Zeytun A."/>
            <person name="Han C."/>
            <person name="Tapia R."/>
            <person name="Land M."/>
            <person name="Hauser L."/>
            <person name="Kyrpides N."/>
            <person name="Ivanova N."/>
            <person name="Pagani I."/>
            <person name="Siebers A."/>
            <person name="Allgaier M."/>
            <person name="Thelen M."/>
            <person name="Hugenholtz P."/>
            <person name="Gladden J."/>
            <person name="Woyke T."/>
        </authorList>
    </citation>
    <scope>NUCLEOTIDE SEQUENCE [LARGE SCALE GENOMIC DNA]</scope>
    <source>
        <strain evidence="2">225</strain>
    </source>
</reference>
<evidence type="ECO:0000313" key="2">
    <source>
        <dbReference type="Proteomes" id="UP000009236"/>
    </source>
</evidence>
<name>F6FPF0_ISOV2</name>
<dbReference type="KEGG" id="iva:Isova_0879"/>
<accession>F6FPF0</accession>
<dbReference type="HOGENOM" id="CLU_1592354_0_0_11"/>
<evidence type="ECO:0000313" key="1">
    <source>
        <dbReference type="EMBL" id="AEG43663.1"/>
    </source>
</evidence>
<sequence>MFLRLHSFPSRSEACDGLIDIDADTLAEQWYWNLWKTRSFPFRDLTDGTQVALVASWSGGKRIAWLVQAADVIAERADGWQQAVDLLADHTELGRDRVLKNAYTADKQGSDVRYVLAWRVVPIRRLDLPWPDGLRFGGNGWLEAGRAELGIHECDTRGVRVATAGRL</sequence>
<gene>
    <name evidence="1" type="ordered locus">Isova_0879</name>
</gene>
<dbReference type="RefSeq" id="WP_013838055.1">
    <property type="nucleotide sequence ID" value="NC_015588.1"/>
</dbReference>
<keyword evidence="2" id="KW-1185">Reference proteome</keyword>
<protein>
    <submittedName>
        <fullName evidence="1">Uncharacterized protein</fullName>
    </submittedName>
</protein>
<dbReference type="AlphaFoldDB" id="F6FPF0"/>
<dbReference type="STRING" id="743718.Isova_0879"/>
<organism evidence="2">
    <name type="scientific">Isoptericola variabilis (strain 225)</name>
    <dbReference type="NCBI Taxonomy" id="743718"/>
    <lineage>
        <taxon>Bacteria</taxon>
        <taxon>Bacillati</taxon>
        <taxon>Actinomycetota</taxon>
        <taxon>Actinomycetes</taxon>
        <taxon>Micrococcales</taxon>
        <taxon>Promicromonosporaceae</taxon>
        <taxon>Isoptericola</taxon>
    </lineage>
</organism>
<dbReference type="EMBL" id="CP002810">
    <property type="protein sequence ID" value="AEG43663.1"/>
    <property type="molecule type" value="Genomic_DNA"/>
</dbReference>